<dbReference type="CDD" id="cd16377">
    <property type="entry name" value="23S_rRNA_IVP_like"/>
    <property type="match status" value="1"/>
</dbReference>
<dbReference type="PANTHER" id="PTHR38471">
    <property type="entry name" value="FOUR HELIX BUNDLE PROTEIN"/>
    <property type="match status" value="1"/>
</dbReference>
<protein>
    <recommendedName>
        <fullName evidence="3">Four helix bundle protein</fullName>
    </recommendedName>
</protein>
<dbReference type="AlphaFoldDB" id="A0A1Q6A4D2"/>
<name>A0A1Q6A4D2_9SPHI</name>
<dbReference type="InterPro" id="IPR036583">
    <property type="entry name" value="23S_rRNA_IVS_sf"/>
</dbReference>
<dbReference type="InterPro" id="IPR012657">
    <property type="entry name" value="23S_rRNA-intervening_sequence"/>
</dbReference>
<reference evidence="1 2" key="1">
    <citation type="submission" date="2016-11" db="EMBL/GenBank/DDBJ databases">
        <title>Whole Genome Sequencing of Mucilaginibacter polytrichastri RG4-7(T) isolated from the moss sample.</title>
        <authorList>
            <person name="Li Y."/>
        </authorList>
    </citation>
    <scope>NUCLEOTIDE SEQUENCE [LARGE SCALE GENOMIC DNA]</scope>
    <source>
        <strain evidence="1 2">RG4-7</strain>
    </source>
</reference>
<dbReference type="STRING" id="1302689.RG47T_4352"/>
<comment type="caution">
    <text evidence="1">The sequence shown here is derived from an EMBL/GenBank/DDBJ whole genome shotgun (WGS) entry which is preliminary data.</text>
</comment>
<evidence type="ECO:0008006" key="3">
    <source>
        <dbReference type="Google" id="ProtNLM"/>
    </source>
</evidence>
<dbReference type="NCBIfam" id="TIGR02436">
    <property type="entry name" value="four helix bundle protein"/>
    <property type="match status" value="1"/>
</dbReference>
<evidence type="ECO:0000313" key="1">
    <source>
        <dbReference type="EMBL" id="OKS88874.1"/>
    </source>
</evidence>
<keyword evidence="2" id="KW-1185">Reference proteome</keyword>
<dbReference type="PANTHER" id="PTHR38471:SF2">
    <property type="entry name" value="FOUR HELIX BUNDLE PROTEIN"/>
    <property type="match status" value="1"/>
</dbReference>
<dbReference type="OrthoDB" id="9811959at2"/>
<gene>
    <name evidence="1" type="ORF">RG47T_4352</name>
</gene>
<dbReference type="RefSeq" id="WP_074491466.1">
    <property type="nucleotide sequence ID" value="NZ_FPAM01000009.1"/>
</dbReference>
<evidence type="ECO:0000313" key="2">
    <source>
        <dbReference type="Proteomes" id="UP000186720"/>
    </source>
</evidence>
<dbReference type="EMBL" id="MPPL01000001">
    <property type="protein sequence ID" value="OKS88874.1"/>
    <property type="molecule type" value="Genomic_DNA"/>
</dbReference>
<dbReference type="Gene3D" id="1.20.1440.60">
    <property type="entry name" value="23S rRNA-intervening sequence"/>
    <property type="match status" value="1"/>
</dbReference>
<accession>A0A1Q6A4D2</accession>
<sequence>MTYNNLAAWKEARFLVKTVYLQTSIFPQQEVMGLQSQIRRAAVSIPANIAEGCGRKNRKEVLQHFTLARSAMYELETELYLSNDLNFIKHDDLESILTQITKTKDLLGGLIKYYKTEIED</sequence>
<dbReference type="Pfam" id="PF05635">
    <property type="entry name" value="23S_rRNA_IVP"/>
    <property type="match status" value="1"/>
</dbReference>
<proteinExistence type="predicted"/>
<organism evidence="1 2">
    <name type="scientific">Mucilaginibacter polytrichastri</name>
    <dbReference type="NCBI Taxonomy" id="1302689"/>
    <lineage>
        <taxon>Bacteria</taxon>
        <taxon>Pseudomonadati</taxon>
        <taxon>Bacteroidota</taxon>
        <taxon>Sphingobacteriia</taxon>
        <taxon>Sphingobacteriales</taxon>
        <taxon>Sphingobacteriaceae</taxon>
        <taxon>Mucilaginibacter</taxon>
    </lineage>
</organism>
<dbReference type="Proteomes" id="UP000186720">
    <property type="component" value="Unassembled WGS sequence"/>
</dbReference>
<dbReference type="SUPFAM" id="SSF158446">
    <property type="entry name" value="IVS-encoded protein-like"/>
    <property type="match status" value="1"/>
</dbReference>